<feature type="transmembrane region" description="Helical" evidence="1">
    <location>
        <begin position="75"/>
        <end position="94"/>
    </location>
</feature>
<dbReference type="RefSeq" id="WP_341626381.1">
    <property type="nucleotide sequence ID" value="NZ_JBAKBA010000001.1"/>
</dbReference>
<dbReference type="Pfam" id="PF07226">
    <property type="entry name" value="DUF1422"/>
    <property type="match status" value="1"/>
</dbReference>
<accession>A0ABU9H6V9</accession>
<dbReference type="InterPro" id="IPR009867">
    <property type="entry name" value="DUF1422"/>
</dbReference>
<proteinExistence type="predicted"/>
<evidence type="ECO:0000256" key="1">
    <source>
        <dbReference type="SAM" id="Phobius"/>
    </source>
</evidence>
<keyword evidence="3" id="KW-1185">Reference proteome</keyword>
<feature type="transmembrane region" description="Helical" evidence="1">
    <location>
        <begin position="45"/>
        <end position="63"/>
    </location>
</feature>
<comment type="caution">
    <text evidence="2">The sequence shown here is derived from an EMBL/GenBank/DDBJ whole genome shotgun (WGS) entry which is preliminary data.</text>
</comment>
<evidence type="ECO:0000313" key="3">
    <source>
        <dbReference type="Proteomes" id="UP001366060"/>
    </source>
</evidence>
<dbReference type="Proteomes" id="UP001366060">
    <property type="component" value="Unassembled WGS sequence"/>
</dbReference>
<dbReference type="NCBIfam" id="NF008278">
    <property type="entry name" value="PRK11056.1"/>
    <property type="match status" value="1"/>
</dbReference>
<keyword evidence="1" id="KW-0472">Membrane</keyword>
<gene>
    <name evidence="2" type="ORF">V6255_00505</name>
</gene>
<organism evidence="2 3">
    <name type="scientific">Psychromonas arctica</name>
    <dbReference type="NCBI Taxonomy" id="168275"/>
    <lineage>
        <taxon>Bacteria</taxon>
        <taxon>Pseudomonadati</taxon>
        <taxon>Pseudomonadota</taxon>
        <taxon>Gammaproteobacteria</taxon>
        <taxon>Alteromonadales</taxon>
        <taxon>Psychromonadaceae</taxon>
        <taxon>Psychromonas</taxon>
    </lineage>
</organism>
<dbReference type="EMBL" id="JBAKBA010000001">
    <property type="protein sequence ID" value="MEL0657604.1"/>
    <property type="molecule type" value="Genomic_DNA"/>
</dbReference>
<keyword evidence="1" id="KW-1133">Transmembrane helix</keyword>
<reference evidence="2 3" key="1">
    <citation type="submission" date="2024-02" db="EMBL/GenBank/DDBJ databases">
        <title>Bacteria isolated from the canopy kelp, Nereocystis luetkeana.</title>
        <authorList>
            <person name="Pfister C.A."/>
            <person name="Younker I.T."/>
            <person name="Light S.H."/>
        </authorList>
    </citation>
    <scope>NUCLEOTIDE SEQUENCE [LARGE SCALE GENOMIC DNA]</scope>
    <source>
        <strain evidence="2 3">TI.2.07</strain>
    </source>
</reference>
<name>A0ABU9H6V9_9GAMM</name>
<feature type="transmembrane region" description="Helical" evidence="1">
    <location>
        <begin position="18"/>
        <end position="39"/>
    </location>
</feature>
<feature type="transmembrane region" description="Helical" evidence="1">
    <location>
        <begin position="100"/>
        <end position="120"/>
    </location>
</feature>
<protein>
    <submittedName>
        <fullName evidence="2">YijD family membrane protein</fullName>
    </submittedName>
</protein>
<evidence type="ECO:0000313" key="2">
    <source>
        <dbReference type="EMBL" id="MEL0657604.1"/>
    </source>
</evidence>
<sequence length="127" mass="14472">MQDSNISSQQDNDISVKWLIYAFLIGLSTNACFSILTISQVTFSLFPFFTLFFAISHFYRLYIHEANNEGSIRPAWAAFFIGLFSYSAFTSALYPELGSNFISITIALVLAIWLMYKLMFGDKHYSA</sequence>
<keyword evidence="1" id="KW-0812">Transmembrane</keyword>